<keyword evidence="3" id="KW-0833">Ubl conjugation pathway</keyword>
<evidence type="ECO:0000256" key="3">
    <source>
        <dbReference type="ARBA" id="ARBA00022786"/>
    </source>
</evidence>
<dbReference type="EC" id="2.3.2.27" evidence="2"/>
<name>A0A7I8IB50_SPIIN</name>
<proteinExistence type="predicted"/>
<dbReference type="Gene3D" id="1.10.510.10">
    <property type="entry name" value="Transferase(Phosphotransferase) domain 1"/>
    <property type="match status" value="1"/>
</dbReference>
<dbReference type="SUPFAM" id="SSF56112">
    <property type="entry name" value="Protein kinase-like (PK-like)"/>
    <property type="match status" value="1"/>
</dbReference>
<dbReference type="AlphaFoldDB" id="A0A7I8IB50"/>
<evidence type="ECO:0000313" key="5">
    <source>
        <dbReference type="Proteomes" id="UP001189122"/>
    </source>
</evidence>
<keyword evidence="5" id="KW-1185">Reference proteome</keyword>
<accession>A0A7I8IB50</accession>
<gene>
    <name evidence="4" type="ORF">SI7747_01001556</name>
</gene>
<organism evidence="4">
    <name type="scientific">Spirodela intermedia</name>
    <name type="common">Intermediate duckweed</name>
    <dbReference type="NCBI Taxonomy" id="51605"/>
    <lineage>
        <taxon>Eukaryota</taxon>
        <taxon>Viridiplantae</taxon>
        <taxon>Streptophyta</taxon>
        <taxon>Embryophyta</taxon>
        <taxon>Tracheophyta</taxon>
        <taxon>Spermatophyta</taxon>
        <taxon>Magnoliopsida</taxon>
        <taxon>Liliopsida</taxon>
        <taxon>Araceae</taxon>
        <taxon>Lemnoideae</taxon>
        <taxon>Spirodela</taxon>
    </lineage>
</organism>
<evidence type="ECO:0000313" key="4">
    <source>
        <dbReference type="EMBL" id="CAA2615200.1"/>
    </source>
</evidence>
<reference evidence="4 5" key="1">
    <citation type="submission" date="2019-12" db="EMBL/GenBank/DDBJ databases">
        <authorList>
            <person name="Scholz U."/>
            <person name="Mascher M."/>
            <person name="Fiebig A."/>
        </authorList>
    </citation>
    <scope>NUCLEOTIDE SEQUENCE</scope>
</reference>
<dbReference type="GO" id="GO:0061630">
    <property type="term" value="F:ubiquitin protein ligase activity"/>
    <property type="evidence" value="ECO:0007669"/>
    <property type="project" value="UniProtKB-EC"/>
</dbReference>
<dbReference type="Proteomes" id="UP001189122">
    <property type="component" value="Unassembled WGS sequence"/>
</dbReference>
<protein>
    <recommendedName>
        <fullName evidence="2">RING-type E3 ubiquitin transferase</fullName>
        <ecNumber evidence="2">2.3.2.27</ecNumber>
    </recommendedName>
</protein>
<dbReference type="PANTHER" id="PTHR45647:SF43">
    <property type="entry name" value="OS10G0100500 PROTEIN"/>
    <property type="match status" value="1"/>
</dbReference>
<comment type="catalytic activity">
    <reaction evidence="1">
        <text>S-ubiquitinyl-[E2 ubiquitin-conjugating enzyme]-L-cysteine + [acceptor protein]-L-lysine = [E2 ubiquitin-conjugating enzyme]-L-cysteine + N(6)-ubiquitinyl-[acceptor protein]-L-lysine.</text>
        <dbReference type="EC" id="2.3.2.27"/>
    </reaction>
</comment>
<dbReference type="EMBL" id="LR743588">
    <property type="protein sequence ID" value="CAA2615200.1"/>
    <property type="molecule type" value="Genomic_DNA"/>
</dbReference>
<dbReference type="EMBL" id="CACRZD030000001">
    <property type="protein sequence ID" value="CAA6654966.1"/>
    <property type="molecule type" value="Genomic_DNA"/>
</dbReference>
<evidence type="ECO:0000256" key="1">
    <source>
        <dbReference type="ARBA" id="ARBA00000900"/>
    </source>
</evidence>
<dbReference type="InterPro" id="IPR051348">
    <property type="entry name" value="U-box_ubiquitin_ligases"/>
</dbReference>
<dbReference type="PANTHER" id="PTHR45647">
    <property type="entry name" value="OS02G0152300 PROTEIN"/>
    <property type="match status" value="1"/>
</dbReference>
<dbReference type="InterPro" id="IPR011009">
    <property type="entry name" value="Kinase-like_dom_sf"/>
</dbReference>
<evidence type="ECO:0000256" key="2">
    <source>
        <dbReference type="ARBA" id="ARBA00012483"/>
    </source>
</evidence>
<sequence length="168" mass="18223">MQGRGFQHLQICPGESHAPHLLQQQHRIKGRFPYSDPEDRITGEPTAKSDVYALGIIVLQLLTGRPPSGLAAEVHQAVLGGTLSSILDQTAGDWPPMVASRLAQFGLCCSKTKARDRLELAPEVLRELEQLLAPEARPVPSFFLCPIRQVPLPAPSDFLSAAIFVAGL</sequence>